<keyword evidence="2" id="KW-1185">Reference proteome</keyword>
<evidence type="ECO:0000313" key="1">
    <source>
        <dbReference type="EMBL" id="UUL84023.1"/>
    </source>
</evidence>
<organism evidence="1 2">
    <name type="scientific">Sphingomonas qomolangmaensis</name>
    <dbReference type="NCBI Taxonomy" id="2918765"/>
    <lineage>
        <taxon>Bacteria</taxon>
        <taxon>Pseudomonadati</taxon>
        <taxon>Pseudomonadota</taxon>
        <taxon>Alphaproteobacteria</taxon>
        <taxon>Sphingomonadales</taxon>
        <taxon>Sphingomonadaceae</taxon>
        <taxon>Sphingomonas</taxon>
    </lineage>
</organism>
<dbReference type="EMBL" id="CP101740">
    <property type="protein sequence ID" value="UUL84023.1"/>
    <property type="molecule type" value="Genomic_DNA"/>
</dbReference>
<accession>A0ABY5LDC2</accession>
<sequence length="133" mass="14645">MTDSLQAGLDSYVSDWIVRGDNDLSNRLPPVVTAVSIPTGTRNVPPGPCELRITFSEPMADQSWSVIEYGRDSIPKIDGLPQLSAEDTELSLSLVLEPGRIYAFWLNNNAHFNFKDRSGTPLVPYLVGFHTAP</sequence>
<dbReference type="Proteomes" id="UP001058533">
    <property type="component" value="Chromosome"/>
</dbReference>
<gene>
    <name evidence="1" type="ORF">NMP03_07500</name>
</gene>
<evidence type="ECO:0000313" key="2">
    <source>
        <dbReference type="Proteomes" id="UP001058533"/>
    </source>
</evidence>
<proteinExistence type="predicted"/>
<name>A0ABY5LDC2_9SPHN</name>
<reference evidence="1" key="1">
    <citation type="submission" date="2022-07" db="EMBL/GenBank/DDBJ databases">
        <title>Sphingomonas sp. nov., a novel bacterium isolated from the north slope of the Mount Everest.</title>
        <authorList>
            <person name="Cui X."/>
            <person name="Liu Y."/>
        </authorList>
    </citation>
    <scope>NUCLEOTIDE SEQUENCE</scope>
    <source>
        <strain evidence="1">S5-59</strain>
    </source>
</reference>
<protein>
    <recommendedName>
        <fullName evidence="3">SbsA Ig-like domain-containing protein</fullName>
    </recommendedName>
</protein>
<evidence type="ECO:0008006" key="3">
    <source>
        <dbReference type="Google" id="ProtNLM"/>
    </source>
</evidence>
<dbReference type="RefSeq" id="WP_256507858.1">
    <property type="nucleotide sequence ID" value="NZ_CP101740.1"/>
</dbReference>